<keyword evidence="2" id="KW-1185">Reference proteome</keyword>
<dbReference type="InterPro" id="IPR011101">
    <property type="entry name" value="DUF5131"/>
</dbReference>
<evidence type="ECO:0008006" key="3">
    <source>
        <dbReference type="Google" id="ProtNLM"/>
    </source>
</evidence>
<dbReference type="OrthoDB" id="9787478at2"/>
<name>W8TDN2_PEPAC</name>
<dbReference type="EMBL" id="CP007452">
    <property type="protein sequence ID" value="AHM55933.1"/>
    <property type="molecule type" value="Genomic_DNA"/>
</dbReference>
<accession>W8TDN2</accession>
<dbReference type="HOGENOM" id="CLU_054184_0_1_9"/>
<protein>
    <recommendedName>
        <fullName evidence="3">Bacteriophage protein gp37</fullName>
    </recommendedName>
</protein>
<gene>
    <name evidence="1" type="ORF">EAL2_c06310</name>
</gene>
<organism evidence="1 2">
    <name type="scientific">Peptoclostridium acidaminophilum DSM 3953</name>
    <dbReference type="NCBI Taxonomy" id="1286171"/>
    <lineage>
        <taxon>Bacteria</taxon>
        <taxon>Bacillati</taxon>
        <taxon>Bacillota</taxon>
        <taxon>Clostridia</taxon>
        <taxon>Peptostreptococcales</taxon>
        <taxon>Peptoclostridiaceae</taxon>
        <taxon>Peptoclostridium</taxon>
    </lineage>
</organism>
<evidence type="ECO:0000313" key="1">
    <source>
        <dbReference type="EMBL" id="AHM55933.1"/>
    </source>
</evidence>
<dbReference type="eggNOG" id="COG4422">
    <property type="taxonomic scope" value="Bacteria"/>
</dbReference>
<dbReference type="AlphaFoldDB" id="W8TDN2"/>
<dbReference type="RefSeq" id="WP_025434976.1">
    <property type="nucleotide sequence ID" value="NZ_CP007452.1"/>
</dbReference>
<reference evidence="1 2" key="1">
    <citation type="journal article" date="2014" name="Genome Announc.">
        <title>Complete Genome Sequence of Amino Acid-Utilizing Eubacterium acidaminophilum al-2 (DSM 3953).</title>
        <authorList>
            <person name="Poehlein A."/>
            <person name="Andreesen J.R."/>
            <person name="Daniel R."/>
        </authorList>
    </citation>
    <scope>NUCLEOTIDE SEQUENCE [LARGE SCALE GENOMIC DNA]</scope>
    <source>
        <strain evidence="1 2">DSM 3953</strain>
    </source>
</reference>
<dbReference type="KEGG" id="eac:EAL2_c06310"/>
<dbReference type="Pfam" id="PF07505">
    <property type="entry name" value="DUF5131"/>
    <property type="match status" value="1"/>
</dbReference>
<dbReference type="Proteomes" id="UP000019591">
    <property type="component" value="Chromosome"/>
</dbReference>
<evidence type="ECO:0000313" key="2">
    <source>
        <dbReference type="Proteomes" id="UP000019591"/>
    </source>
</evidence>
<dbReference type="PATRIC" id="fig|1286171.3.peg.575"/>
<dbReference type="STRING" id="1286171.EAL2_c06310"/>
<proteinExistence type="predicted"/>
<sequence>MSNKSKIEWTECSWNPVTGCTKISEGCVHCYAATFAKRLKAMHNPRYKNEFEVTVHSDLITAPLEWKAARKIFVNSMSDIFHEELSDEVILSIFDTMNQASWHTFQVLTKRSERLAKLAPQITWTSNIWMGVTIESKEYLNRADHLKGSAAAVKFISAEPLLSDLDSLNLDGIDWLIVGGESGHGSRPIKEEWVIKLRDNAKKSKVAFFFKQWGGFNKKKNGRLLEGKTYDEYPTFEDEGL</sequence>